<comment type="caution">
    <text evidence="2">The sequence shown here is derived from an EMBL/GenBank/DDBJ whole genome shotgun (WGS) entry which is preliminary data.</text>
</comment>
<feature type="compositionally biased region" description="Polar residues" evidence="1">
    <location>
        <begin position="36"/>
        <end position="46"/>
    </location>
</feature>
<dbReference type="EMBL" id="BLBC01000009">
    <property type="protein sequence ID" value="GET46259.1"/>
    <property type="molecule type" value="Genomic_DNA"/>
</dbReference>
<dbReference type="RefSeq" id="WP_155284898.1">
    <property type="nucleotide sequence ID" value="NZ_BLBC01000009.1"/>
</dbReference>
<accession>A0A5M4B9H4</accession>
<gene>
    <name evidence="2" type="ORF">RCZ01_15610</name>
</gene>
<dbReference type="PROSITE" id="PS51257">
    <property type="entry name" value="PROKAR_LIPOPROTEIN"/>
    <property type="match status" value="1"/>
</dbReference>
<evidence type="ECO:0000256" key="1">
    <source>
        <dbReference type="SAM" id="MobiDB-lite"/>
    </source>
</evidence>
<keyword evidence="3" id="KW-1185">Reference proteome</keyword>
<feature type="region of interest" description="Disordered" evidence="1">
    <location>
        <begin position="21"/>
        <end position="47"/>
    </location>
</feature>
<evidence type="ECO:0000313" key="2">
    <source>
        <dbReference type="EMBL" id="GET46259.1"/>
    </source>
</evidence>
<dbReference type="AlphaFoldDB" id="A0A5M4B9H4"/>
<sequence>MQKVFLLLLLVGATLIGCQKESNDESQKPQAELSEGSESTSGQPKTPKTKIIYETVQIQAEQNFYLNSATHLGFGSKTRTVIPLEIPKNAVKVFYTVAVTEAKTPIKNLRLAAQLSSLLLDPTGITSAIASKIEVPEQGTSGRADFYLLDYKNQSKFLAKTDFQYFIIGSRESLKNGVIEISENTIRQIGNNLYIGVKNPCTTTGEMITFEAAAVIKKEITVYEQF</sequence>
<reference evidence="3" key="1">
    <citation type="journal article" date="2020" name="Int. J. Syst. Evol. Microbiol.">
        <title>Capnocytophaga felis sp. nov. isolated from the feline oral cavity.</title>
        <authorList>
            <person name="Suzuki M."/>
            <person name="Umeda K."/>
            <person name="Kimura M."/>
            <person name="Imaoka K."/>
            <person name="Morikawa S."/>
            <person name="Maeda K."/>
        </authorList>
    </citation>
    <scope>NUCLEOTIDE SEQUENCE [LARGE SCALE GENOMIC DNA]</scope>
    <source>
        <strain evidence="3">KC07070</strain>
    </source>
</reference>
<dbReference type="Proteomes" id="UP000398217">
    <property type="component" value="Unassembled WGS sequence"/>
</dbReference>
<evidence type="ECO:0000313" key="3">
    <source>
        <dbReference type="Proteomes" id="UP000398217"/>
    </source>
</evidence>
<protein>
    <recommendedName>
        <fullName evidence="4">Lipoprotein</fullName>
    </recommendedName>
</protein>
<evidence type="ECO:0008006" key="4">
    <source>
        <dbReference type="Google" id="ProtNLM"/>
    </source>
</evidence>
<organism evidence="2 3">
    <name type="scientific">Capnocytophaga felis</name>
    <dbReference type="NCBI Taxonomy" id="2267611"/>
    <lineage>
        <taxon>Bacteria</taxon>
        <taxon>Pseudomonadati</taxon>
        <taxon>Bacteroidota</taxon>
        <taxon>Flavobacteriia</taxon>
        <taxon>Flavobacteriales</taxon>
        <taxon>Flavobacteriaceae</taxon>
        <taxon>Capnocytophaga</taxon>
    </lineage>
</organism>
<proteinExistence type="predicted"/>
<name>A0A5M4B9H4_9FLAO</name>